<dbReference type="GO" id="GO:0015031">
    <property type="term" value="P:protein transport"/>
    <property type="evidence" value="ECO:0007669"/>
    <property type="project" value="UniProtKB-KW"/>
</dbReference>
<evidence type="ECO:0000256" key="5">
    <source>
        <dbReference type="ARBA" id="ARBA00022856"/>
    </source>
</evidence>
<feature type="transmembrane region" description="Helical" evidence="9">
    <location>
        <begin position="433"/>
        <end position="453"/>
    </location>
</feature>
<comment type="caution">
    <text evidence="10">The sequence shown here is derived from an EMBL/GenBank/DDBJ whole genome shotgun (WGS) entry which is preliminary data.</text>
</comment>
<name>A0A423WYF1_9PEZI</name>
<evidence type="ECO:0000256" key="9">
    <source>
        <dbReference type="SAM" id="Phobius"/>
    </source>
</evidence>
<reference evidence="10 11" key="1">
    <citation type="submission" date="2015-09" db="EMBL/GenBank/DDBJ databases">
        <title>Host preference determinants of Valsa canker pathogens revealed by comparative genomics.</title>
        <authorList>
            <person name="Yin Z."/>
            <person name="Huang L."/>
        </authorList>
    </citation>
    <scope>NUCLEOTIDE SEQUENCE [LARGE SCALE GENOMIC DNA]</scope>
    <source>
        <strain evidence="10 11">03-1</strain>
    </source>
</reference>
<evidence type="ECO:0000256" key="7">
    <source>
        <dbReference type="ARBA" id="ARBA00022989"/>
    </source>
</evidence>
<accession>A0A423WYF1</accession>
<dbReference type="Pfam" id="PF03169">
    <property type="entry name" value="OPT"/>
    <property type="match status" value="1"/>
</dbReference>
<evidence type="ECO:0008006" key="12">
    <source>
        <dbReference type="Google" id="ProtNLM"/>
    </source>
</evidence>
<protein>
    <recommendedName>
        <fullName evidence="12">OPT family small oligopeptide transporter</fullName>
    </recommendedName>
</protein>
<keyword evidence="8 9" id="KW-0472">Membrane</keyword>
<organism evidence="10 11">
    <name type="scientific">Cytospora schulzeri</name>
    <dbReference type="NCBI Taxonomy" id="448051"/>
    <lineage>
        <taxon>Eukaryota</taxon>
        <taxon>Fungi</taxon>
        <taxon>Dikarya</taxon>
        <taxon>Ascomycota</taxon>
        <taxon>Pezizomycotina</taxon>
        <taxon>Sordariomycetes</taxon>
        <taxon>Sordariomycetidae</taxon>
        <taxon>Diaporthales</taxon>
        <taxon>Cytosporaceae</taxon>
        <taxon>Cytospora</taxon>
    </lineage>
</organism>
<feature type="transmembrane region" description="Helical" evidence="9">
    <location>
        <begin position="282"/>
        <end position="304"/>
    </location>
</feature>
<dbReference type="EMBL" id="LKEA01000006">
    <property type="protein sequence ID" value="ROW08490.1"/>
    <property type="molecule type" value="Genomic_DNA"/>
</dbReference>
<feature type="transmembrane region" description="Helical" evidence="9">
    <location>
        <begin position="212"/>
        <end position="233"/>
    </location>
</feature>
<feature type="transmembrane region" description="Helical" evidence="9">
    <location>
        <begin position="594"/>
        <end position="616"/>
    </location>
</feature>
<evidence type="ECO:0000256" key="3">
    <source>
        <dbReference type="ARBA" id="ARBA00022448"/>
    </source>
</evidence>
<dbReference type="NCBIfam" id="TIGR00727">
    <property type="entry name" value="ISP4_OPT"/>
    <property type="match status" value="1"/>
</dbReference>
<dbReference type="GO" id="GO:0016020">
    <property type="term" value="C:membrane"/>
    <property type="evidence" value="ECO:0007669"/>
    <property type="project" value="UniProtKB-SubCell"/>
</dbReference>
<feature type="transmembrane region" description="Helical" evidence="9">
    <location>
        <begin position="485"/>
        <end position="505"/>
    </location>
</feature>
<gene>
    <name evidence="10" type="ORF">VMCG_03233</name>
</gene>
<feature type="transmembrane region" description="Helical" evidence="9">
    <location>
        <begin position="359"/>
        <end position="379"/>
    </location>
</feature>
<feature type="transmembrane region" description="Helical" evidence="9">
    <location>
        <begin position="511"/>
        <end position="534"/>
    </location>
</feature>
<feature type="transmembrane region" description="Helical" evidence="9">
    <location>
        <begin position="324"/>
        <end position="347"/>
    </location>
</feature>
<proteinExistence type="inferred from homology"/>
<feature type="transmembrane region" description="Helical" evidence="9">
    <location>
        <begin position="740"/>
        <end position="764"/>
    </location>
</feature>
<keyword evidence="7 9" id="KW-1133">Transmembrane helix</keyword>
<evidence type="ECO:0000256" key="4">
    <source>
        <dbReference type="ARBA" id="ARBA00022692"/>
    </source>
</evidence>
<evidence type="ECO:0000256" key="6">
    <source>
        <dbReference type="ARBA" id="ARBA00022927"/>
    </source>
</evidence>
<dbReference type="Proteomes" id="UP000283895">
    <property type="component" value="Unassembled WGS sequence"/>
</dbReference>
<keyword evidence="6" id="KW-0653">Protein transport</keyword>
<dbReference type="GO" id="GO:0035673">
    <property type="term" value="F:oligopeptide transmembrane transporter activity"/>
    <property type="evidence" value="ECO:0007669"/>
    <property type="project" value="InterPro"/>
</dbReference>
<evidence type="ECO:0000313" key="11">
    <source>
        <dbReference type="Proteomes" id="UP000283895"/>
    </source>
</evidence>
<comment type="similarity">
    <text evidence="2">Belongs to the oligopeptide OPT transporter family.</text>
</comment>
<feature type="transmembrane region" description="Helical" evidence="9">
    <location>
        <begin position="109"/>
        <end position="131"/>
    </location>
</feature>
<dbReference type="InterPro" id="IPR004813">
    <property type="entry name" value="OPT"/>
</dbReference>
<keyword evidence="11" id="KW-1185">Reference proteome</keyword>
<dbReference type="InterPro" id="IPR004648">
    <property type="entry name" value="Oligpept_transpt"/>
</dbReference>
<feature type="transmembrane region" description="Helical" evidence="9">
    <location>
        <begin position="664"/>
        <end position="683"/>
    </location>
</feature>
<evidence type="ECO:0000256" key="1">
    <source>
        <dbReference type="ARBA" id="ARBA00004141"/>
    </source>
</evidence>
<evidence type="ECO:0000256" key="2">
    <source>
        <dbReference type="ARBA" id="ARBA00008807"/>
    </source>
</evidence>
<evidence type="ECO:0000313" key="10">
    <source>
        <dbReference type="EMBL" id="ROW08490.1"/>
    </source>
</evidence>
<dbReference type="PANTHER" id="PTHR22601">
    <property type="entry name" value="ISP4 LIKE PROTEIN"/>
    <property type="match status" value="1"/>
</dbReference>
<sequence length="805" mass="90468">MGFTLFRGKRSDAPVTVTEADGSSSAVDINGTNPTADLKKFRKLHTFDPYLDIDKLEAVDNVLVTGDVEKEAAVEEQLLLEDSPYPEVRSSSRDQVPPTDDMDTPVDTIRAWTIGMFLCTIVAAVNILMGLRKSPVTITASVVQLISYPIGRGWEAVMPNKEYSIFGRKFNLNAHPFNKKEHTIITVMTAAGAANSYAIDILLAQEIYYGQYFHWGFQILLIMSTQAMGYGLAGVMRRYLVWPAAMVWPNQLIPAVVISTLHHHETSDPSKTNGWRIGRYAFFLIVAGCTFVYEWFPLVIAQFLAYIGLFPTWIAPNNAVVNQVFGGLTGLGIIPLSLDWSIITGFMGASPLMTPGFSLVNMLAGMLLVIVGTAGLSWAGPQFMRYLPLEANTNFDHFGEKYNVTRILTPEYTFNKTAYEEYSPLLIGPAFSLSYGVGFAGLIATLVHCYLFYGADIWNRAKSAKYEEPDVHLKLMRRYKEAPEWWFQTIFVVSFAFAMISSQVWDTHLTWWALIICILIGIFFTLPVGMLTAITNSEAGLNVITEMIVGYMTPGRPVAMMLFKSYGYMMTYNCLQYVADMKLGHYMKIPPRSLFYAQFFPVIWLSIVQIAVYNFLRGNIAGICTTDQPQGLTCPNARTFYNASVIWGVIGPARMFGAGKLFSWINWFWLIGAACPVIHYFFARRYPRSWLRYLFTPSIFGAAGMIPPATTWYLMNYVLFGLAFNWFVRRRYFGWWQQYNYVLSGALDIGLALTIVISGLALGLSNKNFPDWWGNVACYNTADQLGTAVTKVLPDDGSFFGPTKW</sequence>
<keyword evidence="5" id="KW-0571">Peptide transport</keyword>
<comment type="subcellular location">
    <subcellularLocation>
        <location evidence="1">Membrane</location>
        <topology evidence="1">Multi-pass membrane protein</topology>
    </subcellularLocation>
</comment>
<evidence type="ECO:0000256" key="8">
    <source>
        <dbReference type="ARBA" id="ARBA00023136"/>
    </source>
</evidence>
<dbReference type="OrthoDB" id="9986677at2759"/>
<dbReference type="AlphaFoldDB" id="A0A423WYF1"/>
<keyword evidence="3" id="KW-0813">Transport</keyword>
<keyword evidence="4 9" id="KW-0812">Transmembrane</keyword>
<dbReference type="NCBIfam" id="TIGR00728">
    <property type="entry name" value="OPT_sfam"/>
    <property type="match status" value="1"/>
</dbReference>